<dbReference type="EMBL" id="JAMWMR010000003">
    <property type="protein sequence ID" value="MCN9240279.1"/>
    <property type="molecule type" value="Genomic_DNA"/>
</dbReference>
<organism evidence="2 3">
    <name type="scientific">Streptomyces macrolidinus</name>
    <dbReference type="NCBI Taxonomy" id="2952607"/>
    <lineage>
        <taxon>Bacteria</taxon>
        <taxon>Bacillati</taxon>
        <taxon>Actinomycetota</taxon>
        <taxon>Actinomycetes</taxon>
        <taxon>Kitasatosporales</taxon>
        <taxon>Streptomycetaceae</taxon>
        <taxon>Streptomyces</taxon>
    </lineage>
</organism>
<name>A0ABT0Z937_9ACTN</name>
<reference evidence="2 3" key="1">
    <citation type="submission" date="2022-05" db="EMBL/GenBank/DDBJ databases">
        <title>Streptomyces sp. nov. RY43-2 isolated from soil of a peat swamp forest.</title>
        <authorList>
            <person name="Kanchanasin P."/>
            <person name="Tanasupawat S."/>
            <person name="Phongsopitanun W."/>
        </authorList>
    </citation>
    <scope>NUCLEOTIDE SEQUENCE [LARGE SCALE GENOMIC DNA]</scope>
    <source>
        <strain evidence="2 3">RY43-2</strain>
    </source>
</reference>
<feature type="domain" description="DUF397" evidence="1">
    <location>
        <begin position="15"/>
        <end position="65"/>
    </location>
</feature>
<evidence type="ECO:0000313" key="2">
    <source>
        <dbReference type="EMBL" id="MCN9240279.1"/>
    </source>
</evidence>
<evidence type="ECO:0000313" key="3">
    <source>
        <dbReference type="Proteomes" id="UP001523219"/>
    </source>
</evidence>
<dbReference type="InterPro" id="IPR007278">
    <property type="entry name" value="DUF397"/>
</dbReference>
<dbReference type="Proteomes" id="UP001523219">
    <property type="component" value="Unassembled WGS sequence"/>
</dbReference>
<protein>
    <submittedName>
        <fullName evidence="2">DUF397 domain-containing protein</fullName>
    </submittedName>
</protein>
<dbReference type="Pfam" id="PF04149">
    <property type="entry name" value="DUF397"/>
    <property type="match status" value="1"/>
</dbReference>
<keyword evidence="3" id="KW-1185">Reference proteome</keyword>
<proteinExistence type="predicted"/>
<comment type="caution">
    <text evidence="2">The sequence shown here is derived from an EMBL/GenBank/DDBJ whole genome shotgun (WGS) entry which is preliminary data.</text>
</comment>
<gene>
    <name evidence="2" type="ORF">NGF19_05640</name>
</gene>
<evidence type="ECO:0000259" key="1">
    <source>
        <dbReference type="Pfam" id="PF04149"/>
    </source>
</evidence>
<sequence>MSQRRTAHELVPEWGWFKSSYSEPGQNCLEVAHLAPHIGIRDSKNPHGPALLLPSHVWAEFIAHVSEG</sequence>
<dbReference type="RefSeq" id="WP_252422599.1">
    <property type="nucleotide sequence ID" value="NZ_JAMWMR010000003.1"/>
</dbReference>
<accession>A0ABT0Z937</accession>